<reference evidence="4 5" key="1">
    <citation type="journal article" date="2011" name="Genome Res.">
        <title>Phylogeny-wide analysis of social amoeba genomes highlights ancient origins for complex intercellular communication.</title>
        <authorList>
            <person name="Heidel A.J."/>
            <person name="Lawal H.M."/>
            <person name="Felder M."/>
            <person name="Schilde C."/>
            <person name="Helps N.R."/>
            <person name="Tunggal B."/>
            <person name="Rivero F."/>
            <person name="John U."/>
            <person name="Schleicher M."/>
            <person name="Eichinger L."/>
            <person name="Platzer M."/>
            <person name="Noegel A.A."/>
            <person name="Schaap P."/>
            <person name="Gloeckner G."/>
        </authorList>
    </citation>
    <scope>NUCLEOTIDE SEQUENCE [LARGE SCALE GENOMIC DNA]</scope>
    <source>
        <strain evidence="5">ATCC 26659 / Pp 5 / PN500</strain>
    </source>
</reference>
<dbReference type="NCBIfam" id="TIGR00231">
    <property type="entry name" value="small_GTP"/>
    <property type="match status" value="1"/>
</dbReference>
<dbReference type="InParanoid" id="D3AX72"/>
<dbReference type="SMART" id="SM00175">
    <property type="entry name" value="RAB"/>
    <property type="match status" value="1"/>
</dbReference>
<evidence type="ECO:0000313" key="4">
    <source>
        <dbReference type="EMBL" id="EFA86141.1"/>
    </source>
</evidence>
<dbReference type="GeneID" id="31356233"/>
<keyword evidence="3" id="KW-0342">GTP-binding</keyword>
<dbReference type="PROSITE" id="PS51419">
    <property type="entry name" value="RAB"/>
    <property type="match status" value="1"/>
</dbReference>
<gene>
    <name evidence="4" type="ORF">PPL_00702</name>
</gene>
<dbReference type="FunFam" id="3.40.50.300:FF:001179">
    <property type="entry name" value="Rho family GTPase"/>
    <property type="match status" value="1"/>
</dbReference>
<evidence type="ECO:0000256" key="3">
    <source>
        <dbReference type="ARBA" id="ARBA00023134"/>
    </source>
</evidence>
<dbReference type="GO" id="GO:0007264">
    <property type="term" value="P:small GTPase-mediated signal transduction"/>
    <property type="evidence" value="ECO:0007669"/>
    <property type="project" value="InterPro"/>
</dbReference>
<dbReference type="RefSeq" id="XP_020438246.1">
    <property type="nucleotide sequence ID" value="XM_020571723.1"/>
</dbReference>
<dbReference type="Gene3D" id="3.40.50.300">
    <property type="entry name" value="P-loop containing nucleotide triphosphate hydrolases"/>
    <property type="match status" value="1"/>
</dbReference>
<protein>
    <submittedName>
        <fullName evidence="4">Rho GTPase</fullName>
    </submittedName>
</protein>
<comment type="caution">
    <text evidence="4">The sequence shown here is derived from an EMBL/GenBank/DDBJ whole genome shotgun (WGS) entry which is preliminary data.</text>
</comment>
<dbReference type="InterPro" id="IPR027417">
    <property type="entry name" value="P-loop_NTPase"/>
</dbReference>
<dbReference type="Pfam" id="PF00071">
    <property type="entry name" value="Ras"/>
    <property type="match status" value="1"/>
</dbReference>
<dbReference type="GO" id="GO:0005525">
    <property type="term" value="F:GTP binding"/>
    <property type="evidence" value="ECO:0007669"/>
    <property type="project" value="UniProtKB-KW"/>
</dbReference>
<dbReference type="AlphaFoldDB" id="D3AX72"/>
<keyword evidence="5" id="KW-1185">Reference proteome</keyword>
<dbReference type="SUPFAM" id="SSF52540">
    <property type="entry name" value="P-loop containing nucleoside triphosphate hydrolases"/>
    <property type="match status" value="1"/>
</dbReference>
<dbReference type="InterPro" id="IPR001806">
    <property type="entry name" value="Small_GTPase"/>
</dbReference>
<sequence length="192" mass="21829">MISVKCVVIGDKSVGKTSILSSYTNNFFPTGEDLTHQDFQYFTNTIVDGRPYHFDFWDTIYTGNETYDRLRPLCYPGTAVFLVCFSTISPPTFESVSTKWIKELKRHAPKVPIILVGTKIDTRDDTELLDCLKEKGVVPITYQQGLVKLKEIRAHKYMECSALTQEGLKNVFDEAVRSVVHPPIKKNTCIII</sequence>
<dbReference type="GO" id="GO:0003924">
    <property type="term" value="F:GTPase activity"/>
    <property type="evidence" value="ECO:0007669"/>
    <property type="project" value="InterPro"/>
</dbReference>
<dbReference type="OMA" id="QADWINH"/>
<accession>D3AX72</accession>
<keyword evidence="2" id="KW-0547">Nucleotide-binding</keyword>
<dbReference type="PROSITE" id="PS51420">
    <property type="entry name" value="RHO"/>
    <property type="match status" value="1"/>
</dbReference>
<dbReference type="SMART" id="SM00173">
    <property type="entry name" value="RAS"/>
    <property type="match status" value="1"/>
</dbReference>
<evidence type="ECO:0000313" key="5">
    <source>
        <dbReference type="Proteomes" id="UP000001396"/>
    </source>
</evidence>
<dbReference type="EMBL" id="ADBJ01000003">
    <property type="protein sequence ID" value="EFA86141.1"/>
    <property type="molecule type" value="Genomic_DNA"/>
</dbReference>
<organism evidence="4 5">
    <name type="scientific">Heterostelium pallidum (strain ATCC 26659 / Pp 5 / PN500)</name>
    <name type="common">Cellular slime mold</name>
    <name type="synonym">Polysphondylium pallidum</name>
    <dbReference type="NCBI Taxonomy" id="670386"/>
    <lineage>
        <taxon>Eukaryota</taxon>
        <taxon>Amoebozoa</taxon>
        <taxon>Evosea</taxon>
        <taxon>Eumycetozoa</taxon>
        <taxon>Dictyostelia</taxon>
        <taxon>Acytosteliales</taxon>
        <taxon>Acytosteliaceae</taxon>
        <taxon>Heterostelium</taxon>
    </lineage>
</organism>
<dbReference type="CDD" id="cd00157">
    <property type="entry name" value="Rho"/>
    <property type="match status" value="1"/>
</dbReference>
<proteinExistence type="inferred from homology"/>
<name>D3AX72_HETP5</name>
<evidence type="ECO:0000256" key="1">
    <source>
        <dbReference type="ARBA" id="ARBA00010142"/>
    </source>
</evidence>
<dbReference type="InterPro" id="IPR003578">
    <property type="entry name" value="Small_GTPase_Rho"/>
</dbReference>
<evidence type="ECO:0000256" key="2">
    <source>
        <dbReference type="ARBA" id="ARBA00022741"/>
    </source>
</evidence>
<dbReference type="PRINTS" id="PR00449">
    <property type="entry name" value="RASTRNSFRMNG"/>
</dbReference>
<dbReference type="InterPro" id="IPR005225">
    <property type="entry name" value="Small_GTP-bd"/>
</dbReference>
<dbReference type="SMART" id="SM00174">
    <property type="entry name" value="RHO"/>
    <property type="match status" value="1"/>
</dbReference>
<dbReference type="STRING" id="670386.D3AX72"/>
<comment type="similarity">
    <text evidence="1">Belongs to the small GTPase superfamily. Rho family.</text>
</comment>
<dbReference type="PANTHER" id="PTHR24072">
    <property type="entry name" value="RHO FAMILY GTPASE"/>
    <property type="match status" value="1"/>
</dbReference>
<dbReference type="PROSITE" id="PS51421">
    <property type="entry name" value="RAS"/>
    <property type="match status" value="1"/>
</dbReference>
<dbReference type="Proteomes" id="UP000001396">
    <property type="component" value="Unassembled WGS sequence"/>
</dbReference>